<evidence type="ECO:0000256" key="1">
    <source>
        <dbReference type="ARBA" id="ARBA00022714"/>
    </source>
</evidence>
<dbReference type="SUPFAM" id="SSF50022">
    <property type="entry name" value="ISP domain"/>
    <property type="match status" value="1"/>
</dbReference>
<organism evidence="6 7">
    <name type="scientific">Salininema proteolyticum</name>
    <dbReference type="NCBI Taxonomy" id="1607685"/>
    <lineage>
        <taxon>Bacteria</taxon>
        <taxon>Bacillati</taxon>
        <taxon>Actinomycetota</taxon>
        <taxon>Actinomycetes</taxon>
        <taxon>Glycomycetales</taxon>
        <taxon>Glycomycetaceae</taxon>
        <taxon>Salininema</taxon>
    </lineage>
</organism>
<accession>A0ABV8TXY0</accession>
<evidence type="ECO:0000259" key="5">
    <source>
        <dbReference type="PROSITE" id="PS51296"/>
    </source>
</evidence>
<dbReference type="RefSeq" id="WP_380620707.1">
    <property type="nucleotide sequence ID" value="NZ_JBHSDK010000015.1"/>
</dbReference>
<protein>
    <submittedName>
        <fullName evidence="6">Ubiquinol-cytochrome c reductase iron-sulfur subunit</fullName>
    </submittedName>
</protein>
<dbReference type="InterPro" id="IPR036922">
    <property type="entry name" value="Rieske_2Fe-2S_sf"/>
</dbReference>
<evidence type="ECO:0000313" key="6">
    <source>
        <dbReference type="EMBL" id="MFC4335640.1"/>
    </source>
</evidence>
<evidence type="ECO:0000256" key="2">
    <source>
        <dbReference type="ARBA" id="ARBA00022723"/>
    </source>
</evidence>
<dbReference type="Proteomes" id="UP001595823">
    <property type="component" value="Unassembled WGS sequence"/>
</dbReference>
<sequence>MREENDSAARRLALDTVTSRRAMLCGLAGAGALGALSACSGCGRAALDLDPERPLAAVSDVPVGGGLVVDDEVVVVQPVEGEFAAFDARCTHENGIVQAPDSEGLMVCPRHYSKFDIEGSVVSGPADSGLKAVEVSVADGEVFPAA</sequence>
<comment type="caution">
    <text evidence="6">The sequence shown here is derived from an EMBL/GenBank/DDBJ whole genome shotgun (WGS) entry which is preliminary data.</text>
</comment>
<dbReference type="InterPro" id="IPR006311">
    <property type="entry name" value="TAT_signal"/>
</dbReference>
<feature type="domain" description="Rieske" evidence="5">
    <location>
        <begin position="53"/>
        <end position="144"/>
    </location>
</feature>
<evidence type="ECO:0000256" key="4">
    <source>
        <dbReference type="ARBA" id="ARBA00023014"/>
    </source>
</evidence>
<name>A0ABV8TXY0_9ACTN</name>
<dbReference type="Gene3D" id="2.102.10.10">
    <property type="entry name" value="Rieske [2Fe-2S] iron-sulphur domain"/>
    <property type="match status" value="1"/>
</dbReference>
<keyword evidence="1" id="KW-0001">2Fe-2S</keyword>
<dbReference type="Pfam" id="PF00355">
    <property type="entry name" value="Rieske"/>
    <property type="match status" value="1"/>
</dbReference>
<keyword evidence="7" id="KW-1185">Reference proteome</keyword>
<dbReference type="EMBL" id="JBHSDK010000015">
    <property type="protein sequence ID" value="MFC4335640.1"/>
    <property type="molecule type" value="Genomic_DNA"/>
</dbReference>
<keyword evidence="2" id="KW-0479">Metal-binding</keyword>
<gene>
    <name evidence="6" type="ORF">ACFPET_10555</name>
</gene>
<dbReference type="PROSITE" id="PS51318">
    <property type="entry name" value="TAT"/>
    <property type="match status" value="1"/>
</dbReference>
<evidence type="ECO:0000313" key="7">
    <source>
        <dbReference type="Proteomes" id="UP001595823"/>
    </source>
</evidence>
<dbReference type="PROSITE" id="PS51296">
    <property type="entry name" value="RIESKE"/>
    <property type="match status" value="1"/>
</dbReference>
<evidence type="ECO:0000256" key="3">
    <source>
        <dbReference type="ARBA" id="ARBA00023004"/>
    </source>
</evidence>
<keyword evidence="4" id="KW-0411">Iron-sulfur</keyword>
<dbReference type="CDD" id="cd03467">
    <property type="entry name" value="Rieske"/>
    <property type="match status" value="1"/>
</dbReference>
<dbReference type="InterPro" id="IPR017941">
    <property type="entry name" value="Rieske_2Fe-2S"/>
</dbReference>
<reference evidence="7" key="1">
    <citation type="journal article" date="2019" name="Int. J. Syst. Evol. Microbiol.">
        <title>The Global Catalogue of Microorganisms (GCM) 10K type strain sequencing project: providing services to taxonomists for standard genome sequencing and annotation.</title>
        <authorList>
            <consortium name="The Broad Institute Genomics Platform"/>
            <consortium name="The Broad Institute Genome Sequencing Center for Infectious Disease"/>
            <person name="Wu L."/>
            <person name="Ma J."/>
        </authorList>
    </citation>
    <scope>NUCLEOTIDE SEQUENCE [LARGE SCALE GENOMIC DNA]</scope>
    <source>
        <strain evidence="7">IBRC-M 10908</strain>
    </source>
</reference>
<proteinExistence type="predicted"/>
<keyword evidence="3" id="KW-0408">Iron</keyword>